<sequence>MANQVQKEKITKKRRQKRQKSITTLLRLPSNPHDRLQALHVRLGLPRPEIHVIEEKRYRAVIEGGEEEEEVWHTTAKKAKFYAAVQACPGLEEKLVEKVRREEGEGHGAAE</sequence>
<feature type="compositionally biased region" description="Basic residues" evidence="1">
    <location>
        <begin position="10"/>
        <end position="20"/>
    </location>
</feature>
<dbReference type="Proteomes" id="UP000073492">
    <property type="component" value="Unassembled WGS sequence"/>
</dbReference>
<gene>
    <name evidence="2" type="ORF">AC579_8974</name>
</gene>
<keyword evidence="3" id="KW-1185">Reference proteome</keyword>
<evidence type="ECO:0000313" key="3">
    <source>
        <dbReference type="Proteomes" id="UP000073492"/>
    </source>
</evidence>
<evidence type="ECO:0000256" key="1">
    <source>
        <dbReference type="SAM" id="MobiDB-lite"/>
    </source>
</evidence>
<dbReference type="SUPFAM" id="SSF54768">
    <property type="entry name" value="dsRNA-binding domain-like"/>
    <property type="match status" value="1"/>
</dbReference>
<evidence type="ECO:0000313" key="2">
    <source>
        <dbReference type="EMBL" id="KXT04119.1"/>
    </source>
</evidence>
<name>A0A139HP07_9PEZI</name>
<reference evidence="2 3" key="1">
    <citation type="submission" date="2015-07" db="EMBL/GenBank/DDBJ databases">
        <title>Comparative genomics of the Sigatoka disease complex on banana suggests a link between parallel evolutionary changes in Pseudocercospora fijiensis and Pseudocercospora eumusae and increased virulence on the banana host.</title>
        <authorList>
            <person name="Chang T.-C."/>
            <person name="Salvucci A."/>
            <person name="Crous P.W."/>
            <person name="Stergiopoulos I."/>
        </authorList>
    </citation>
    <scope>NUCLEOTIDE SEQUENCE [LARGE SCALE GENOMIC DNA]</scope>
    <source>
        <strain evidence="2 3">CBS 116634</strain>
    </source>
</reference>
<feature type="region of interest" description="Disordered" evidence="1">
    <location>
        <begin position="1"/>
        <end position="24"/>
    </location>
</feature>
<proteinExistence type="predicted"/>
<dbReference type="EMBL" id="LFZO01000593">
    <property type="protein sequence ID" value="KXT04119.1"/>
    <property type="molecule type" value="Genomic_DNA"/>
</dbReference>
<comment type="caution">
    <text evidence="2">The sequence shown here is derived from an EMBL/GenBank/DDBJ whole genome shotgun (WGS) entry which is preliminary data.</text>
</comment>
<organism evidence="2 3">
    <name type="scientific">Pseudocercospora musae</name>
    <dbReference type="NCBI Taxonomy" id="113226"/>
    <lineage>
        <taxon>Eukaryota</taxon>
        <taxon>Fungi</taxon>
        <taxon>Dikarya</taxon>
        <taxon>Ascomycota</taxon>
        <taxon>Pezizomycotina</taxon>
        <taxon>Dothideomycetes</taxon>
        <taxon>Dothideomycetidae</taxon>
        <taxon>Mycosphaerellales</taxon>
        <taxon>Mycosphaerellaceae</taxon>
        <taxon>Pseudocercospora</taxon>
    </lineage>
</organism>
<protein>
    <submittedName>
        <fullName evidence="2">Uncharacterized protein</fullName>
    </submittedName>
</protein>
<accession>A0A139HP07</accession>
<dbReference type="AlphaFoldDB" id="A0A139HP07"/>